<name>A0A1Q9HEA3_9VIBR</name>
<dbReference type="PANTHER" id="PTHR43861:SF1">
    <property type="entry name" value="TRANS-ACONITATE 2-METHYLTRANSFERASE"/>
    <property type="match status" value="1"/>
</dbReference>
<keyword evidence="1" id="KW-0808">Transferase</keyword>
<gene>
    <name evidence="1" type="ORF">BIY22_07650</name>
</gene>
<dbReference type="EMBL" id="MJMJ01000023">
    <property type="protein sequence ID" value="OLQ88038.1"/>
    <property type="molecule type" value="Genomic_DNA"/>
</dbReference>
<dbReference type="STRING" id="1381081.BIY22_07650"/>
<dbReference type="OrthoDB" id="7348755at2"/>
<dbReference type="GO" id="GO:0008168">
    <property type="term" value="F:methyltransferase activity"/>
    <property type="evidence" value="ECO:0007669"/>
    <property type="project" value="UniProtKB-KW"/>
</dbReference>
<dbReference type="Proteomes" id="UP000186313">
    <property type="component" value="Unassembled WGS sequence"/>
</dbReference>
<evidence type="ECO:0000313" key="1">
    <source>
        <dbReference type="EMBL" id="OLQ88038.1"/>
    </source>
</evidence>
<dbReference type="GO" id="GO:0032259">
    <property type="term" value="P:methylation"/>
    <property type="evidence" value="ECO:0007669"/>
    <property type="project" value="UniProtKB-KW"/>
</dbReference>
<dbReference type="InterPro" id="IPR029063">
    <property type="entry name" value="SAM-dependent_MTases_sf"/>
</dbReference>
<dbReference type="RefSeq" id="WP_075709208.1">
    <property type="nucleotide sequence ID" value="NZ_MJMJ01000023.1"/>
</dbReference>
<accession>A0A1Q9HEA3</accession>
<organism evidence="1 2">
    <name type="scientific">Vibrio panuliri</name>
    <dbReference type="NCBI Taxonomy" id="1381081"/>
    <lineage>
        <taxon>Bacteria</taxon>
        <taxon>Pseudomonadati</taxon>
        <taxon>Pseudomonadota</taxon>
        <taxon>Gammaproteobacteria</taxon>
        <taxon>Vibrionales</taxon>
        <taxon>Vibrionaceae</taxon>
        <taxon>Vibrio</taxon>
    </lineage>
</organism>
<keyword evidence="1" id="KW-0489">Methyltransferase</keyword>
<dbReference type="Pfam" id="PF13489">
    <property type="entry name" value="Methyltransf_23"/>
    <property type="match status" value="1"/>
</dbReference>
<sequence length="190" mass="21290">MSFYNTNAQDFFAGTVDVDMSSLYEKFVPLLPSHASVLDAGCGSGRDSRYFSQCGFKVDAFDASEELVSLAKLHSAIDVQLCTFIDYQSTHLYDGIWACASLLHVPKSELPRTFKHLASLLKSGGFFYCSFKYGDDEVERDGRRFSNLNEDALSTLLLCSKLTAKELWLTSDLRPGRENEKWLNAILIKA</sequence>
<dbReference type="PANTHER" id="PTHR43861">
    <property type="entry name" value="TRANS-ACONITATE 2-METHYLTRANSFERASE-RELATED"/>
    <property type="match status" value="1"/>
</dbReference>
<protein>
    <submittedName>
        <fullName evidence="1">SAM-dependent methyltransferase</fullName>
    </submittedName>
</protein>
<proteinExistence type="predicted"/>
<dbReference type="SUPFAM" id="SSF53335">
    <property type="entry name" value="S-adenosyl-L-methionine-dependent methyltransferases"/>
    <property type="match status" value="1"/>
</dbReference>
<comment type="caution">
    <text evidence="1">The sequence shown here is derived from an EMBL/GenBank/DDBJ whole genome shotgun (WGS) entry which is preliminary data.</text>
</comment>
<reference evidence="1 2" key="1">
    <citation type="submission" date="2016-09" db="EMBL/GenBank/DDBJ databases">
        <title>Genomic Taxonomy of the Vibrionaceae.</title>
        <authorList>
            <person name="Gonzalez-Castillo A."/>
            <person name="Gomez-Gil B."/>
            <person name="Enciso-Ibarra K."/>
        </authorList>
    </citation>
    <scope>NUCLEOTIDE SEQUENCE [LARGE SCALE GENOMIC DNA]</scope>
    <source>
        <strain evidence="1 2">CAIM 703</strain>
    </source>
</reference>
<dbReference type="AlphaFoldDB" id="A0A1Q9HEA3"/>
<dbReference type="Gene3D" id="3.40.50.150">
    <property type="entry name" value="Vaccinia Virus protein VP39"/>
    <property type="match status" value="1"/>
</dbReference>
<evidence type="ECO:0000313" key="2">
    <source>
        <dbReference type="Proteomes" id="UP000186313"/>
    </source>
</evidence>
<dbReference type="CDD" id="cd02440">
    <property type="entry name" value="AdoMet_MTases"/>
    <property type="match status" value="1"/>
</dbReference>